<sequence>MVSTSVVTDSAPLGVAIPSQRLKEGHAIALNLSCAVSSSDKPYAEYSSAVVSHYSAGMAAYITPEQVAAGNTTGYDLQCLSKIAQLTSELDHLVATRLPYAFKIIGRTQDPKYLVKVESYLTSASMKVATIGLHLQYCLQTYDVLMTAIHTVSTQTKNDIAAQTTHASIRLELGSV</sequence>
<feature type="non-terminal residue" evidence="1">
    <location>
        <position position="176"/>
    </location>
</feature>
<comment type="caution">
    <text evidence="1">The sequence shown here is derived from an EMBL/GenBank/DDBJ whole genome shotgun (WGS) entry which is preliminary data.</text>
</comment>
<gene>
    <name evidence="1" type="ORF">KCU98_g5193</name>
</gene>
<accession>A0A9P8JX30</accession>
<protein>
    <submittedName>
        <fullName evidence="1">Uncharacterized protein</fullName>
    </submittedName>
</protein>
<organism evidence="1 2">
    <name type="scientific">Aureobasidium melanogenum</name>
    <name type="common">Aureobasidium pullulans var. melanogenum</name>
    <dbReference type="NCBI Taxonomy" id="46634"/>
    <lineage>
        <taxon>Eukaryota</taxon>
        <taxon>Fungi</taxon>
        <taxon>Dikarya</taxon>
        <taxon>Ascomycota</taxon>
        <taxon>Pezizomycotina</taxon>
        <taxon>Dothideomycetes</taxon>
        <taxon>Dothideomycetidae</taxon>
        <taxon>Dothideales</taxon>
        <taxon>Saccotheciaceae</taxon>
        <taxon>Aureobasidium</taxon>
    </lineage>
</organism>
<dbReference type="AlphaFoldDB" id="A0A9P8JX30"/>
<reference evidence="1" key="2">
    <citation type="submission" date="2021-08" db="EMBL/GenBank/DDBJ databases">
        <authorList>
            <person name="Gostincar C."/>
            <person name="Sun X."/>
            <person name="Song Z."/>
            <person name="Gunde-Cimerman N."/>
        </authorList>
    </citation>
    <scope>NUCLEOTIDE SEQUENCE</scope>
    <source>
        <strain evidence="1">EXF-9298</strain>
    </source>
</reference>
<evidence type="ECO:0000313" key="2">
    <source>
        <dbReference type="Proteomes" id="UP000729357"/>
    </source>
</evidence>
<reference evidence="1" key="1">
    <citation type="journal article" date="2021" name="J Fungi (Basel)">
        <title>Virulence traits and population genomics of the black yeast Aureobasidium melanogenum.</title>
        <authorList>
            <person name="Cernosa A."/>
            <person name="Sun X."/>
            <person name="Gostincar C."/>
            <person name="Fang C."/>
            <person name="Gunde-Cimerman N."/>
            <person name="Song Z."/>
        </authorList>
    </citation>
    <scope>NUCLEOTIDE SEQUENCE</scope>
    <source>
        <strain evidence="1">EXF-9298</strain>
    </source>
</reference>
<name>A0A9P8JX30_AURME</name>
<dbReference type="Proteomes" id="UP000729357">
    <property type="component" value="Unassembled WGS sequence"/>
</dbReference>
<proteinExistence type="predicted"/>
<keyword evidence="2" id="KW-1185">Reference proteome</keyword>
<evidence type="ECO:0000313" key="1">
    <source>
        <dbReference type="EMBL" id="KAG9984753.1"/>
    </source>
</evidence>
<dbReference type="EMBL" id="JAHFXS010000461">
    <property type="protein sequence ID" value="KAG9984753.1"/>
    <property type="molecule type" value="Genomic_DNA"/>
</dbReference>